<dbReference type="AlphaFoldDB" id="A0A1N6ND40"/>
<feature type="region of interest" description="Disordered" evidence="1">
    <location>
        <begin position="289"/>
        <end position="336"/>
    </location>
</feature>
<sequence>MKRGYKVILLLLAGLLAPSAGIFLLPGNSLVWAQEGSVAILEYADDLHELEVIDSDGFTVDLFLGIALSPGDRMTTGYSGAELRLDPAGSLLRIAPHTSFEINTFQGHQGASTTRSTLRRGAARLVVAPTRDRSARYTMDIPGAVLGVRGTDFGVSLRPRTAGDLDDAEPEDPEPGDLEQEPPGPEPPGQEPPGQEPPGQEKDVAREEFSPAPPPTEEDLILEEIFVFSGQIIVTERDQEREIYLAARQGITLGEEPFLPQAWSDERIGDFQEGLRFEFLDPSSLLSRRVEEEAADQEEPRDRDPDLTATVAVPLERPRETAPDPEDPAPPGTLERGLGRLVQATGMQMGAVTINRETYGQVVFQPRITTNRLDAAFYLPVTYRENIFDPDDWYQPEGNNEWSFGTDQDWSDDPAGALHDLVTDLALKVQYFRYGREGDPFQLHLGNLNSFTIGQGLLMRDYANDLEFPATRRLGVFLAIDRPEWGFQAMVNDAADPGIYGGRLFARPAAPVNPAEVGFSVVTDRRPATALPQEPSGAQEAADQGDPLFTALAMDVAIPFIRRETSSLIGYTEAGFLVPFVRNSTDLEGQSISSGVKTNALVDFDSGRPRNFGWTTGIRGWTSSLRYRLEYQYYNGAFRPGFYGPTYDRLRGSYAAETLAYLADPDAKEYRDQSMAVAGEAEITFFEILHLGAGYRWPWEISSSGHWEALSEDEFLLRLTLTEGVLPLGIGMGAEYRRRYFAAALGEWGGYDQSDLLDEHTTLAGHITYPVSDLVKITARVSTTLERDKDGEIIYDSDGRPKMTPMVVIQTEIGF</sequence>
<feature type="domain" description="FecR protein" evidence="2">
    <location>
        <begin position="73"/>
        <end position="156"/>
    </location>
</feature>
<accession>A0A1N6ND40</accession>
<proteinExistence type="predicted"/>
<evidence type="ECO:0000256" key="1">
    <source>
        <dbReference type="SAM" id="MobiDB-lite"/>
    </source>
</evidence>
<reference evidence="3 4" key="1">
    <citation type="submission" date="2017-01" db="EMBL/GenBank/DDBJ databases">
        <authorList>
            <person name="Mah S.A."/>
            <person name="Swanson W.J."/>
            <person name="Moy G.W."/>
            <person name="Vacquier V.D."/>
        </authorList>
    </citation>
    <scope>NUCLEOTIDE SEQUENCE [LARGE SCALE GENOMIC DNA]</scope>
    <source>
        <strain evidence="3 4">ASpG1</strain>
    </source>
</reference>
<dbReference type="EMBL" id="FTMS01000001">
    <property type="protein sequence ID" value="SIP89985.1"/>
    <property type="molecule type" value="Genomic_DNA"/>
</dbReference>
<gene>
    <name evidence="3" type="ORF">SAMN05920897_101195</name>
</gene>
<feature type="region of interest" description="Disordered" evidence="1">
    <location>
        <begin position="157"/>
        <end position="220"/>
    </location>
</feature>
<name>A0A1N6ND40_9SPIO</name>
<feature type="compositionally biased region" description="Acidic residues" evidence="1">
    <location>
        <begin position="164"/>
        <end position="180"/>
    </location>
</feature>
<feature type="compositionally biased region" description="Basic and acidic residues" evidence="1">
    <location>
        <begin position="289"/>
        <end position="306"/>
    </location>
</feature>
<keyword evidence="4" id="KW-1185">Reference proteome</keyword>
<organism evidence="3 4">
    <name type="scientific">Alkalispirochaeta americana</name>
    <dbReference type="NCBI Taxonomy" id="159291"/>
    <lineage>
        <taxon>Bacteria</taxon>
        <taxon>Pseudomonadati</taxon>
        <taxon>Spirochaetota</taxon>
        <taxon>Spirochaetia</taxon>
        <taxon>Spirochaetales</taxon>
        <taxon>Spirochaetaceae</taxon>
        <taxon>Alkalispirochaeta</taxon>
    </lineage>
</organism>
<dbReference type="InterPro" id="IPR006860">
    <property type="entry name" value="FecR"/>
</dbReference>
<protein>
    <submittedName>
        <fullName evidence="3">FecR family protein</fullName>
    </submittedName>
</protein>
<evidence type="ECO:0000313" key="3">
    <source>
        <dbReference type="EMBL" id="SIP89985.1"/>
    </source>
</evidence>
<evidence type="ECO:0000313" key="4">
    <source>
        <dbReference type="Proteomes" id="UP000186400"/>
    </source>
</evidence>
<dbReference type="OrthoDB" id="344641at2"/>
<dbReference type="Pfam" id="PF04773">
    <property type="entry name" value="FecR"/>
    <property type="match status" value="1"/>
</dbReference>
<dbReference type="STRING" id="159291.SAMN05920897_101195"/>
<dbReference type="RefSeq" id="WP_076487421.1">
    <property type="nucleotide sequence ID" value="NZ_FTMS01000001.1"/>
</dbReference>
<feature type="compositionally biased region" description="Basic and acidic residues" evidence="1">
    <location>
        <begin position="199"/>
        <end position="209"/>
    </location>
</feature>
<dbReference type="Proteomes" id="UP000186400">
    <property type="component" value="Unassembled WGS sequence"/>
</dbReference>
<evidence type="ECO:0000259" key="2">
    <source>
        <dbReference type="Pfam" id="PF04773"/>
    </source>
</evidence>
<feature type="compositionally biased region" description="Pro residues" evidence="1">
    <location>
        <begin position="182"/>
        <end position="196"/>
    </location>
</feature>